<dbReference type="RefSeq" id="WP_035905516.1">
    <property type="nucleotide sequence ID" value="NZ_AVPK01000006.1"/>
</dbReference>
<evidence type="ECO:0000256" key="2">
    <source>
        <dbReference type="ARBA" id="ARBA00022771"/>
    </source>
</evidence>
<proteinExistence type="predicted"/>
<reference evidence="5 6" key="1">
    <citation type="submission" date="2013-08" db="EMBL/GenBank/DDBJ databases">
        <title>The genome sequence of Knoellia subterranea.</title>
        <authorList>
            <person name="Zhu W."/>
            <person name="Wang G."/>
        </authorList>
    </citation>
    <scope>NUCLEOTIDE SEQUENCE [LARGE SCALE GENOMIC DNA]</scope>
    <source>
        <strain evidence="5 6">KCTC 19937</strain>
    </source>
</reference>
<dbReference type="Proteomes" id="UP000030011">
    <property type="component" value="Unassembled WGS sequence"/>
</dbReference>
<dbReference type="OrthoDB" id="9803773at2"/>
<dbReference type="Pfam" id="PF01807">
    <property type="entry name" value="Zn_ribbon_DnaG"/>
    <property type="match status" value="1"/>
</dbReference>
<comment type="caution">
    <text evidence="5">The sequence shown here is derived from an EMBL/GenBank/DDBJ whole genome shotgun (WGS) entry which is preliminary data.</text>
</comment>
<dbReference type="GO" id="GO:0003899">
    <property type="term" value="F:DNA-directed RNA polymerase activity"/>
    <property type="evidence" value="ECO:0007669"/>
    <property type="project" value="InterPro"/>
</dbReference>
<organism evidence="5 6">
    <name type="scientific">Knoellia subterranea KCTC 19937</name>
    <dbReference type="NCBI Taxonomy" id="1385521"/>
    <lineage>
        <taxon>Bacteria</taxon>
        <taxon>Bacillati</taxon>
        <taxon>Actinomycetota</taxon>
        <taxon>Actinomycetes</taxon>
        <taxon>Micrococcales</taxon>
        <taxon>Intrasporangiaceae</taxon>
        <taxon>Knoellia</taxon>
    </lineage>
</organism>
<evidence type="ECO:0000313" key="6">
    <source>
        <dbReference type="Proteomes" id="UP000030011"/>
    </source>
</evidence>
<name>A0A0A0JNX1_9MICO</name>
<dbReference type="InterPro" id="IPR002694">
    <property type="entry name" value="Znf_CHC2"/>
</dbReference>
<dbReference type="eggNOG" id="COG0358">
    <property type="taxonomic scope" value="Bacteria"/>
</dbReference>
<keyword evidence="2" id="KW-0863">Zinc-finger</keyword>
<dbReference type="PANTHER" id="PTHR30313">
    <property type="entry name" value="DNA PRIMASE"/>
    <property type="match status" value="1"/>
</dbReference>
<sequence length="157" mass="17412">MSTAGTIDVAAVRARHRIEDVVAASGVELRRTGISLMGCCPLHEDHTASLSVGGIPDRFHCFGCGASGDVIEFVARLRNLTFRDAVAYLDNDHDLGMPSAHRRRVPHLPQPPSIDVAPERAWEINEFAWQRWTRPVNHEFALSWPRPPATAPNTQSR</sequence>
<dbReference type="InterPro" id="IPR050219">
    <property type="entry name" value="DnaG_primase"/>
</dbReference>
<keyword evidence="1" id="KW-0479">Metal-binding</keyword>
<keyword evidence="6" id="KW-1185">Reference proteome</keyword>
<dbReference type="AlphaFoldDB" id="A0A0A0JNX1"/>
<dbReference type="GO" id="GO:0005737">
    <property type="term" value="C:cytoplasm"/>
    <property type="evidence" value="ECO:0007669"/>
    <property type="project" value="TreeGrafter"/>
</dbReference>
<evidence type="ECO:0000256" key="1">
    <source>
        <dbReference type="ARBA" id="ARBA00022723"/>
    </source>
</evidence>
<dbReference type="SUPFAM" id="SSF57783">
    <property type="entry name" value="Zinc beta-ribbon"/>
    <property type="match status" value="1"/>
</dbReference>
<dbReference type="GO" id="GO:0006269">
    <property type="term" value="P:DNA replication, synthesis of primer"/>
    <property type="evidence" value="ECO:0007669"/>
    <property type="project" value="TreeGrafter"/>
</dbReference>
<dbReference type="GO" id="GO:0008270">
    <property type="term" value="F:zinc ion binding"/>
    <property type="evidence" value="ECO:0007669"/>
    <property type="project" value="UniProtKB-KW"/>
</dbReference>
<dbReference type="GO" id="GO:0003677">
    <property type="term" value="F:DNA binding"/>
    <property type="evidence" value="ECO:0007669"/>
    <property type="project" value="InterPro"/>
</dbReference>
<dbReference type="InterPro" id="IPR036977">
    <property type="entry name" value="DNA_primase_Znf_CHC2"/>
</dbReference>
<gene>
    <name evidence="5" type="ORF">N803_15710</name>
</gene>
<dbReference type="EMBL" id="AVPK01000006">
    <property type="protein sequence ID" value="KGN37316.1"/>
    <property type="molecule type" value="Genomic_DNA"/>
</dbReference>
<feature type="domain" description="Zinc finger CHC2-type" evidence="4">
    <location>
        <begin position="36"/>
        <end position="90"/>
    </location>
</feature>
<evidence type="ECO:0000313" key="5">
    <source>
        <dbReference type="EMBL" id="KGN37316.1"/>
    </source>
</evidence>
<evidence type="ECO:0000259" key="4">
    <source>
        <dbReference type="SMART" id="SM00400"/>
    </source>
</evidence>
<accession>A0A0A0JNX1</accession>
<evidence type="ECO:0000256" key="3">
    <source>
        <dbReference type="ARBA" id="ARBA00022833"/>
    </source>
</evidence>
<dbReference type="PANTHER" id="PTHR30313:SF2">
    <property type="entry name" value="DNA PRIMASE"/>
    <property type="match status" value="1"/>
</dbReference>
<protein>
    <recommendedName>
        <fullName evidence="4">Zinc finger CHC2-type domain-containing protein</fullName>
    </recommendedName>
</protein>
<keyword evidence="3" id="KW-0862">Zinc</keyword>
<dbReference type="Gene3D" id="3.90.580.10">
    <property type="entry name" value="Zinc finger, CHC2-type domain"/>
    <property type="match status" value="1"/>
</dbReference>
<dbReference type="SMART" id="SM00400">
    <property type="entry name" value="ZnF_CHCC"/>
    <property type="match status" value="1"/>
</dbReference>
<dbReference type="STRING" id="1385521.N803_15710"/>